<reference evidence="2 3" key="1">
    <citation type="journal article" date="2023" name="Hortic Res">
        <title>Pangenome of water caltrop reveals structural variations and asymmetric subgenome divergence after allopolyploidization.</title>
        <authorList>
            <person name="Zhang X."/>
            <person name="Chen Y."/>
            <person name="Wang L."/>
            <person name="Yuan Y."/>
            <person name="Fang M."/>
            <person name="Shi L."/>
            <person name="Lu R."/>
            <person name="Comes H.P."/>
            <person name="Ma Y."/>
            <person name="Chen Y."/>
            <person name="Huang G."/>
            <person name="Zhou Y."/>
            <person name="Zheng Z."/>
            <person name="Qiu Y."/>
        </authorList>
    </citation>
    <scope>NUCLEOTIDE SEQUENCE [LARGE SCALE GENOMIC DNA]</scope>
    <source>
        <strain evidence="2">F231</strain>
    </source>
</reference>
<organism evidence="2 3">
    <name type="scientific">Trapa natans</name>
    <name type="common">Water chestnut</name>
    <dbReference type="NCBI Taxonomy" id="22666"/>
    <lineage>
        <taxon>Eukaryota</taxon>
        <taxon>Viridiplantae</taxon>
        <taxon>Streptophyta</taxon>
        <taxon>Embryophyta</taxon>
        <taxon>Tracheophyta</taxon>
        <taxon>Spermatophyta</taxon>
        <taxon>Magnoliopsida</taxon>
        <taxon>eudicotyledons</taxon>
        <taxon>Gunneridae</taxon>
        <taxon>Pentapetalae</taxon>
        <taxon>rosids</taxon>
        <taxon>malvids</taxon>
        <taxon>Myrtales</taxon>
        <taxon>Lythraceae</taxon>
        <taxon>Trapa</taxon>
    </lineage>
</organism>
<gene>
    <name evidence="2" type="ORF">SAY86_018280</name>
</gene>
<proteinExistence type="predicted"/>
<feature type="signal peptide" evidence="1">
    <location>
        <begin position="1"/>
        <end position="24"/>
    </location>
</feature>
<keyword evidence="3" id="KW-1185">Reference proteome</keyword>
<feature type="chain" id="PRO_5043001636" evidence="1">
    <location>
        <begin position="25"/>
        <end position="75"/>
    </location>
</feature>
<accession>A0AAN7LCF4</accession>
<dbReference type="Proteomes" id="UP001346149">
    <property type="component" value="Unassembled WGS sequence"/>
</dbReference>
<sequence>MRSLLLKVTFLAFVSLSSVAVGYGGVTGSGDRYLIPEKSAPILEMAVIRKALLGNSEIYSLIILHSEKPVMATLL</sequence>
<dbReference type="EMBL" id="JAXQNO010000014">
    <property type="protein sequence ID" value="KAK4783912.1"/>
    <property type="molecule type" value="Genomic_DNA"/>
</dbReference>
<evidence type="ECO:0000313" key="2">
    <source>
        <dbReference type="EMBL" id="KAK4783912.1"/>
    </source>
</evidence>
<evidence type="ECO:0000256" key="1">
    <source>
        <dbReference type="SAM" id="SignalP"/>
    </source>
</evidence>
<keyword evidence="1" id="KW-0732">Signal</keyword>
<dbReference type="AlphaFoldDB" id="A0AAN7LCF4"/>
<name>A0AAN7LCF4_TRANT</name>
<evidence type="ECO:0000313" key="3">
    <source>
        <dbReference type="Proteomes" id="UP001346149"/>
    </source>
</evidence>
<protein>
    <submittedName>
        <fullName evidence="2">Uncharacterized protein</fullName>
    </submittedName>
</protein>
<comment type="caution">
    <text evidence="2">The sequence shown here is derived from an EMBL/GenBank/DDBJ whole genome shotgun (WGS) entry which is preliminary data.</text>
</comment>